<dbReference type="InterPro" id="IPR001789">
    <property type="entry name" value="Sig_transdc_resp-reg_receiver"/>
</dbReference>
<evidence type="ECO:0000259" key="4">
    <source>
        <dbReference type="PROSITE" id="PS50043"/>
    </source>
</evidence>
<evidence type="ECO:0000256" key="1">
    <source>
        <dbReference type="ARBA" id="ARBA00022553"/>
    </source>
</evidence>
<comment type="caution">
    <text evidence="6">The sequence shown here is derived from an EMBL/GenBank/DDBJ whole genome shotgun (WGS) entry which is preliminary data.</text>
</comment>
<dbReference type="PROSITE" id="PS50110">
    <property type="entry name" value="RESPONSE_REGULATORY"/>
    <property type="match status" value="1"/>
</dbReference>
<dbReference type="PANTHER" id="PTHR43214:SF43">
    <property type="entry name" value="TWO-COMPONENT RESPONSE REGULATOR"/>
    <property type="match status" value="1"/>
</dbReference>
<dbReference type="RefSeq" id="WP_166584753.1">
    <property type="nucleotide sequence ID" value="NZ_WWEO01000039.1"/>
</dbReference>
<dbReference type="CDD" id="cd06170">
    <property type="entry name" value="LuxR_C_like"/>
    <property type="match status" value="1"/>
</dbReference>
<dbReference type="InterPro" id="IPR058245">
    <property type="entry name" value="NreC/VraR/RcsB-like_REC"/>
</dbReference>
<keyword evidence="7" id="KW-1185">Reference proteome</keyword>
<keyword evidence="2" id="KW-0238">DNA-binding</keyword>
<keyword evidence="1 3" id="KW-0597">Phosphoprotein</keyword>
<dbReference type="InterPro" id="IPR011006">
    <property type="entry name" value="CheY-like_superfamily"/>
</dbReference>
<dbReference type="InterPro" id="IPR039420">
    <property type="entry name" value="WalR-like"/>
</dbReference>
<dbReference type="Proteomes" id="UP000638732">
    <property type="component" value="Unassembled WGS sequence"/>
</dbReference>
<dbReference type="PROSITE" id="PS50043">
    <property type="entry name" value="HTH_LUXR_2"/>
    <property type="match status" value="1"/>
</dbReference>
<dbReference type="SMART" id="SM00448">
    <property type="entry name" value="REC"/>
    <property type="match status" value="1"/>
</dbReference>
<evidence type="ECO:0000256" key="3">
    <source>
        <dbReference type="PROSITE-ProRule" id="PRU00169"/>
    </source>
</evidence>
<dbReference type="PRINTS" id="PR00038">
    <property type="entry name" value="HTHLUXR"/>
</dbReference>
<reference evidence="6" key="2">
    <citation type="submission" date="2020-10" db="EMBL/GenBank/DDBJ databases">
        <title>Mucilaginibacter sp. nov., isolated from soil.</title>
        <authorList>
            <person name="Jeon C.O."/>
        </authorList>
    </citation>
    <scope>NUCLEOTIDE SEQUENCE</scope>
    <source>
        <strain evidence="6">R11</strain>
    </source>
</reference>
<dbReference type="GO" id="GO:0000160">
    <property type="term" value="P:phosphorelay signal transduction system"/>
    <property type="evidence" value="ECO:0007669"/>
    <property type="project" value="InterPro"/>
</dbReference>
<reference evidence="6" key="1">
    <citation type="submission" date="2020-01" db="EMBL/GenBank/DDBJ databases">
        <authorList>
            <person name="Seo Y.L."/>
        </authorList>
    </citation>
    <scope>NUCLEOTIDE SEQUENCE</scope>
    <source>
        <strain evidence="6">R11</strain>
    </source>
</reference>
<dbReference type="Gene3D" id="3.40.50.2300">
    <property type="match status" value="1"/>
</dbReference>
<dbReference type="Pfam" id="PF00072">
    <property type="entry name" value="Response_reg"/>
    <property type="match status" value="1"/>
</dbReference>
<dbReference type="GO" id="GO:0003677">
    <property type="term" value="F:DNA binding"/>
    <property type="evidence" value="ECO:0007669"/>
    <property type="project" value="UniProtKB-KW"/>
</dbReference>
<protein>
    <submittedName>
        <fullName evidence="6">Response regulator</fullName>
    </submittedName>
</protein>
<evidence type="ECO:0000256" key="2">
    <source>
        <dbReference type="ARBA" id="ARBA00023125"/>
    </source>
</evidence>
<dbReference type="GO" id="GO:0006355">
    <property type="term" value="P:regulation of DNA-templated transcription"/>
    <property type="evidence" value="ECO:0007669"/>
    <property type="project" value="InterPro"/>
</dbReference>
<name>A0A965ZCZ1_9SPHI</name>
<dbReference type="InterPro" id="IPR000792">
    <property type="entry name" value="Tscrpt_reg_LuxR_C"/>
</dbReference>
<feature type="domain" description="HTH luxR-type" evidence="4">
    <location>
        <begin position="147"/>
        <end position="212"/>
    </location>
</feature>
<dbReference type="EMBL" id="WWEO01000039">
    <property type="protein sequence ID" value="NCD68734.1"/>
    <property type="molecule type" value="Genomic_DNA"/>
</dbReference>
<sequence length="216" mass="24438">MEKIAVAIVDDQNIFRQMLSRSIALSGEFAVTGTYENGVEFIKSLTEGHPAPHIATIDIDMPEMNGMELNAKIQADYPHIKTIILSQHTEERIIANMIHAGAAAYLDKGCKQEELFLAIKTVYQTGYYMNADTLRSLTRKFTHTDFEPQLPEALSSREVEVLKMICEEYTNVEIAERMHISAKTVDFHRANLLKKTNSRNVVGLIKYALKNKFTSL</sequence>
<accession>A0A965ZCZ1</accession>
<organism evidence="6 7">
    <name type="scientific">Mucilaginibacter agri</name>
    <dbReference type="NCBI Taxonomy" id="2695265"/>
    <lineage>
        <taxon>Bacteria</taxon>
        <taxon>Pseudomonadati</taxon>
        <taxon>Bacteroidota</taxon>
        <taxon>Sphingobacteriia</taxon>
        <taxon>Sphingobacteriales</taxon>
        <taxon>Sphingobacteriaceae</taxon>
        <taxon>Mucilaginibacter</taxon>
    </lineage>
</organism>
<dbReference type="InterPro" id="IPR016032">
    <property type="entry name" value="Sig_transdc_resp-reg_C-effctor"/>
</dbReference>
<dbReference type="SMART" id="SM00421">
    <property type="entry name" value="HTH_LUXR"/>
    <property type="match status" value="1"/>
</dbReference>
<dbReference type="Pfam" id="PF00196">
    <property type="entry name" value="GerE"/>
    <property type="match status" value="1"/>
</dbReference>
<proteinExistence type="predicted"/>
<dbReference type="PANTHER" id="PTHR43214">
    <property type="entry name" value="TWO-COMPONENT RESPONSE REGULATOR"/>
    <property type="match status" value="1"/>
</dbReference>
<dbReference type="SUPFAM" id="SSF52172">
    <property type="entry name" value="CheY-like"/>
    <property type="match status" value="1"/>
</dbReference>
<feature type="modified residue" description="4-aspartylphosphate" evidence="3">
    <location>
        <position position="58"/>
    </location>
</feature>
<feature type="domain" description="Response regulatory" evidence="5">
    <location>
        <begin position="5"/>
        <end position="123"/>
    </location>
</feature>
<dbReference type="CDD" id="cd17535">
    <property type="entry name" value="REC_NarL-like"/>
    <property type="match status" value="1"/>
</dbReference>
<dbReference type="AlphaFoldDB" id="A0A965ZCZ1"/>
<evidence type="ECO:0000313" key="7">
    <source>
        <dbReference type="Proteomes" id="UP000638732"/>
    </source>
</evidence>
<evidence type="ECO:0000259" key="5">
    <source>
        <dbReference type="PROSITE" id="PS50110"/>
    </source>
</evidence>
<dbReference type="SUPFAM" id="SSF46894">
    <property type="entry name" value="C-terminal effector domain of the bipartite response regulators"/>
    <property type="match status" value="1"/>
</dbReference>
<evidence type="ECO:0000313" key="6">
    <source>
        <dbReference type="EMBL" id="NCD68734.1"/>
    </source>
</evidence>
<gene>
    <name evidence="6" type="ORF">GSY63_05145</name>
</gene>